<keyword evidence="3" id="KW-1185">Reference proteome</keyword>
<feature type="transmembrane region" description="Helical" evidence="1">
    <location>
        <begin position="444"/>
        <end position="463"/>
    </location>
</feature>
<keyword evidence="2" id="KW-0689">Ribosomal protein</keyword>
<proteinExistence type="predicted"/>
<name>A0ABS2QYH0_9BACI</name>
<feature type="transmembrane region" description="Helical" evidence="1">
    <location>
        <begin position="284"/>
        <end position="310"/>
    </location>
</feature>
<keyword evidence="1" id="KW-1133">Transmembrane helix</keyword>
<feature type="transmembrane region" description="Helical" evidence="1">
    <location>
        <begin position="475"/>
        <end position="498"/>
    </location>
</feature>
<protein>
    <submittedName>
        <fullName evidence="2">Ribosomal protein L37E</fullName>
    </submittedName>
</protein>
<evidence type="ECO:0000313" key="3">
    <source>
        <dbReference type="Proteomes" id="UP000809829"/>
    </source>
</evidence>
<sequence length="550" mass="60684">MYCRTCGTSNSDTSNYCMHDGTALSKKEYQTKLQLVKKDAAFCSKCGHKTADIENYCSSCGNVLHTYEKATSDSLGKAASSFTMKESTQLPTFHWPKFELSFLKNALIPAIGAFVIMLLLNLAVSNSTESFYTDLMKDFPEEADFEMLIHELSEELDTNIKKPDPLYGFTDSVMQSHLIAPHFETSVKGVIDEDEGSFKVKFSLSFMLIIFIFIPIIATLIAGIIYGQRHKEASIPTRLYSALCIGLIYGLFLSIFSLFSGFSYDLNLVSEGDKINIEAATSYSFIKSFILAAILGTIFSFVGTLFAVNYRHFTRTLAETVPYGQVIHQSFSTFVRGLILSIAIGIAFIISKANELKENVLFMEFADLGPLTALIEKANTLSLMLGTQIGSTLWGMVHFTPLTLKVANDDENIDIAYSLFSGLELGSVPDYSDFLFDSIRLEGLGTSFTVKLLVMIPTLLFVWSGYKIAKSGQFSFVSIALYSAIYSLLVLALGSLSLLSVDFSMIQSASEYGDKASFYLGMGALGLFIRSFIFSYLVTFASGFITKLKG</sequence>
<feature type="transmembrane region" description="Helical" evidence="1">
    <location>
        <begin position="518"/>
        <end position="545"/>
    </location>
</feature>
<evidence type="ECO:0000313" key="2">
    <source>
        <dbReference type="EMBL" id="MBM7703992.1"/>
    </source>
</evidence>
<feature type="transmembrane region" description="Helical" evidence="1">
    <location>
        <begin position="239"/>
        <end position="264"/>
    </location>
</feature>
<keyword evidence="1" id="KW-0812">Transmembrane</keyword>
<comment type="caution">
    <text evidence="2">The sequence shown here is derived from an EMBL/GenBank/DDBJ whole genome shotgun (WGS) entry which is preliminary data.</text>
</comment>
<evidence type="ECO:0000256" key="1">
    <source>
        <dbReference type="SAM" id="Phobius"/>
    </source>
</evidence>
<dbReference type="Proteomes" id="UP000809829">
    <property type="component" value="Unassembled WGS sequence"/>
</dbReference>
<gene>
    <name evidence="2" type="ORF">JOC83_002842</name>
</gene>
<organism evidence="2 3">
    <name type="scientific">Priestia iocasae</name>
    <dbReference type="NCBI Taxonomy" id="2291674"/>
    <lineage>
        <taxon>Bacteria</taxon>
        <taxon>Bacillati</taxon>
        <taxon>Bacillota</taxon>
        <taxon>Bacilli</taxon>
        <taxon>Bacillales</taxon>
        <taxon>Bacillaceae</taxon>
        <taxon>Priestia</taxon>
    </lineage>
</organism>
<feature type="transmembrane region" description="Helical" evidence="1">
    <location>
        <begin position="106"/>
        <end position="124"/>
    </location>
</feature>
<dbReference type="GO" id="GO:0005840">
    <property type="term" value="C:ribosome"/>
    <property type="evidence" value="ECO:0007669"/>
    <property type="project" value="UniProtKB-KW"/>
</dbReference>
<dbReference type="EMBL" id="JAFBFC010000005">
    <property type="protein sequence ID" value="MBM7703992.1"/>
    <property type="molecule type" value="Genomic_DNA"/>
</dbReference>
<reference evidence="2 3" key="1">
    <citation type="submission" date="2021-01" db="EMBL/GenBank/DDBJ databases">
        <title>Genomic Encyclopedia of Type Strains, Phase IV (KMG-IV): sequencing the most valuable type-strain genomes for metagenomic binning, comparative biology and taxonomic classification.</title>
        <authorList>
            <person name="Goeker M."/>
        </authorList>
    </citation>
    <scope>NUCLEOTIDE SEQUENCE [LARGE SCALE GENOMIC DNA]</scope>
    <source>
        <strain evidence="2 3">DSM 104297</strain>
    </source>
</reference>
<keyword evidence="2" id="KW-0687">Ribonucleoprotein</keyword>
<dbReference type="RefSeq" id="WP_205188015.1">
    <property type="nucleotide sequence ID" value="NZ_JAFBFC010000005.1"/>
</dbReference>
<keyword evidence="1" id="KW-0472">Membrane</keyword>
<accession>A0ABS2QYH0</accession>
<feature type="transmembrane region" description="Helical" evidence="1">
    <location>
        <begin position="204"/>
        <end position="227"/>
    </location>
</feature>
<feature type="transmembrane region" description="Helical" evidence="1">
    <location>
        <begin position="331"/>
        <end position="350"/>
    </location>
</feature>